<dbReference type="Proteomes" id="UP000244081">
    <property type="component" value="Unassembled WGS sequence"/>
</dbReference>
<dbReference type="InterPro" id="IPR004513">
    <property type="entry name" value="FtsX"/>
</dbReference>
<reference evidence="3 4" key="1">
    <citation type="submission" date="2018-04" db="EMBL/GenBank/DDBJ databases">
        <title>Genomic Encyclopedia of Archaeal and Bacterial Type Strains, Phase II (KMG-II): from individual species to whole genera.</title>
        <authorList>
            <person name="Goeker M."/>
        </authorList>
    </citation>
    <scope>NUCLEOTIDE SEQUENCE [LARGE SCALE GENOMIC DNA]</scope>
    <source>
        <strain evidence="3 4">DSM 23382</strain>
    </source>
</reference>
<keyword evidence="4" id="KW-1185">Reference proteome</keyword>
<comment type="caution">
    <text evidence="3">The sequence shown here is derived from an EMBL/GenBank/DDBJ whole genome shotgun (WGS) entry which is preliminary data.</text>
</comment>
<keyword evidence="3" id="KW-0132">Cell division</keyword>
<dbReference type="AlphaFoldDB" id="A0A2T5VHS5"/>
<feature type="region of interest" description="Disordered" evidence="1">
    <location>
        <begin position="1"/>
        <end position="87"/>
    </location>
</feature>
<gene>
    <name evidence="3" type="ORF">C8N35_1011351</name>
</gene>
<evidence type="ECO:0000313" key="4">
    <source>
        <dbReference type="Proteomes" id="UP000244081"/>
    </source>
</evidence>
<protein>
    <submittedName>
        <fullName evidence="3">Cell division transport system permease protein</fullName>
    </submittedName>
</protein>
<keyword evidence="2" id="KW-0812">Transmembrane</keyword>
<keyword evidence="2" id="KW-0472">Membrane</keyword>
<feature type="transmembrane region" description="Helical" evidence="2">
    <location>
        <begin position="297"/>
        <end position="319"/>
    </location>
</feature>
<dbReference type="GO" id="GO:0016020">
    <property type="term" value="C:membrane"/>
    <property type="evidence" value="ECO:0007669"/>
    <property type="project" value="InterPro"/>
</dbReference>
<accession>A0A2T5VHS5</accession>
<keyword evidence="3" id="KW-0131">Cell cycle</keyword>
<feature type="transmembrane region" description="Helical" evidence="2">
    <location>
        <begin position="348"/>
        <end position="371"/>
    </location>
</feature>
<keyword evidence="2" id="KW-1133">Transmembrane helix</keyword>
<dbReference type="EMBL" id="QAYG01000001">
    <property type="protein sequence ID" value="PTW63300.1"/>
    <property type="molecule type" value="Genomic_DNA"/>
</dbReference>
<name>A0A2T5VHS5_9HYPH</name>
<dbReference type="GO" id="GO:0051301">
    <property type="term" value="P:cell division"/>
    <property type="evidence" value="ECO:0007669"/>
    <property type="project" value="UniProtKB-KW"/>
</dbReference>
<dbReference type="PANTHER" id="PTHR47755">
    <property type="entry name" value="CELL DIVISION PROTEIN FTSX"/>
    <property type="match status" value="1"/>
</dbReference>
<feature type="transmembrane region" description="Helical" evidence="2">
    <location>
        <begin position="97"/>
        <end position="119"/>
    </location>
</feature>
<organism evidence="3 4">
    <name type="scientific">Breoghania corrubedonensis</name>
    <dbReference type="NCBI Taxonomy" id="665038"/>
    <lineage>
        <taxon>Bacteria</taxon>
        <taxon>Pseudomonadati</taxon>
        <taxon>Pseudomonadota</taxon>
        <taxon>Alphaproteobacteria</taxon>
        <taxon>Hyphomicrobiales</taxon>
        <taxon>Stappiaceae</taxon>
        <taxon>Breoghania</taxon>
    </lineage>
</organism>
<feature type="compositionally biased region" description="Basic residues" evidence="1">
    <location>
        <begin position="63"/>
        <end position="73"/>
    </location>
</feature>
<evidence type="ECO:0000256" key="1">
    <source>
        <dbReference type="SAM" id="MobiDB-lite"/>
    </source>
</evidence>
<proteinExistence type="predicted"/>
<dbReference type="GO" id="GO:0032153">
    <property type="term" value="C:cell division site"/>
    <property type="evidence" value="ECO:0007669"/>
    <property type="project" value="TreeGrafter"/>
</dbReference>
<evidence type="ECO:0000313" key="3">
    <source>
        <dbReference type="EMBL" id="PTW63300.1"/>
    </source>
</evidence>
<feature type="transmembrane region" description="Helical" evidence="2">
    <location>
        <begin position="241"/>
        <end position="264"/>
    </location>
</feature>
<sequence>MMPRMSKAPTRQPQKPTPAGRDDARAAREPGPTATKSSPHGSGDTGTRGMDEGRKGRPSPTGTKRKKPVRRGQGKTGRPGIRPPAAIVPQQSVAGRALTLVVAIMAFLACLTVGGVTLVSDAAHDWQNDLVREVTIQIKPIDGVDMVREIDKAIALAQEFQGVGEVRALSDQETRALLQPWLGSGLDLKSLPVPRLVVVELTKPEIVDFRGLRDAVASDIKGGSLDDHSVWTERLASMAGAVVYGGIVILILMLTAMMLSVVFATRAAMAGNREVVEVLHLVGAENSFIAREFERHFLWLGLKGGFAGGGAAAATFLVFNLMTARDTGFAGADQVAALVGGADIGLTGYLGVAGVVVLVALLTALTSRIAVHNHLMHME</sequence>
<evidence type="ECO:0000256" key="2">
    <source>
        <dbReference type="SAM" id="Phobius"/>
    </source>
</evidence>
<dbReference type="PANTHER" id="PTHR47755:SF1">
    <property type="entry name" value="CELL DIVISION PROTEIN FTSX"/>
    <property type="match status" value="1"/>
</dbReference>